<dbReference type="Proteomes" id="UP000595140">
    <property type="component" value="Unassembled WGS sequence"/>
</dbReference>
<evidence type="ECO:0000313" key="1">
    <source>
        <dbReference type="EMBL" id="VFQ64118.1"/>
    </source>
</evidence>
<accession>A0A484KGX4</accession>
<sequence>MGTTPFHLGILPRLREWGTPGTRLVIDYIADRENLADRHLDLTWHRSSSCWHALFGNMANSPRLRTMSLGDSKSASSESTQFLYSKTPHLVSMFS</sequence>
<proteinExistence type="predicted"/>
<name>A0A484KGX4_9ASTE</name>
<organism evidence="1 2">
    <name type="scientific">Cuscuta campestris</name>
    <dbReference type="NCBI Taxonomy" id="132261"/>
    <lineage>
        <taxon>Eukaryota</taxon>
        <taxon>Viridiplantae</taxon>
        <taxon>Streptophyta</taxon>
        <taxon>Embryophyta</taxon>
        <taxon>Tracheophyta</taxon>
        <taxon>Spermatophyta</taxon>
        <taxon>Magnoliopsida</taxon>
        <taxon>eudicotyledons</taxon>
        <taxon>Gunneridae</taxon>
        <taxon>Pentapetalae</taxon>
        <taxon>asterids</taxon>
        <taxon>lamiids</taxon>
        <taxon>Solanales</taxon>
        <taxon>Convolvulaceae</taxon>
        <taxon>Cuscuteae</taxon>
        <taxon>Cuscuta</taxon>
        <taxon>Cuscuta subgen. Grammica</taxon>
        <taxon>Cuscuta sect. Cleistogrammica</taxon>
    </lineage>
</organism>
<gene>
    <name evidence="1" type="ORF">CCAM_LOCUS5894</name>
</gene>
<reference evidence="1 2" key="1">
    <citation type="submission" date="2018-04" db="EMBL/GenBank/DDBJ databases">
        <authorList>
            <person name="Vogel A."/>
        </authorList>
    </citation>
    <scope>NUCLEOTIDE SEQUENCE [LARGE SCALE GENOMIC DNA]</scope>
</reference>
<dbReference type="AlphaFoldDB" id="A0A484KGX4"/>
<dbReference type="EMBL" id="OOIL02000370">
    <property type="protein sequence ID" value="VFQ64118.1"/>
    <property type="molecule type" value="Genomic_DNA"/>
</dbReference>
<evidence type="ECO:0000313" key="2">
    <source>
        <dbReference type="Proteomes" id="UP000595140"/>
    </source>
</evidence>
<keyword evidence="2" id="KW-1185">Reference proteome</keyword>
<protein>
    <submittedName>
        <fullName evidence="1">Uncharacterized protein</fullName>
    </submittedName>
</protein>